<dbReference type="AlphaFoldDB" id="A0A645EJE3"/>
<dbReference type="EMBL" id="VSSQ01047456">
    <property type="protein sequence ID" value="MPN01450.1"/>
    <property type="molecule type" value="Genomic_DNA"/>
</dbReference>
<reference evidence="1" key="1">
    <citation type="submission" date="2019-08" db="EMBL/GenBank/DDBJ databases">
        <authorList>
            <person name="Kucharzyk K."/>
            <person name="Murdoch R.W."/>
            <person name="Higgins S."/>
            <person name="Loffler F."/>
        </authorList>
    </citation>
    <scope>NUCLEOTIDE SEQUENCE</scope>
</reference>
<sequence>MGTAVVSTAEGDCAGAFGGGAGDFHRIFYRFRTGGHQQGFLGEITRHFLIHDFAQLQVWLIGQHLETGMGQLFQLRFYRRDDLRVQVTGVQHCNTASKVKEFTAFNVPDPTVFCTLGKNRVDLAYATGNGVAATLHKFFVGAHQVFSSIYFIKGRCTYI</sequence>
<proteinExistence type="predicted"/>
<organism evidence="1">
    <name type="scientific">bioreactor metagenome</name>
    <dbReference type="NCBI Taxonomy" id="1076179"/>
    <lineage>
        <taxon>unclassified sequences</taxon>
        <taxon>metagenomes</taxon>
        <taxon>ecological metagenomes</taxon>
    </lineage>
</organism>
<accession>A0A645EJE3</accession>
<protein>
    <submittedName>
        <fullName evidence="1">Uncharacterized protein</fullName>
    </submittedName>
</protein>
<comment type="caution">
    <text evidence="1">The sequence shown here is derived from an EMBL/GenBank/DDBJ whole genome shotgun (WGS) entry which is preliminary data.</text>
</comment>
<gene>
    <name evidence="1" type="ORF">SDC9_148659</name>
</gene>
<name>A0A645EJE3_9ZZZZ</name>
<evidence type="ECO:0000313" key="1">
    <source>
        <dbReference type="EMBL" id="MPN01450.1"/>
    </source>
</evidence>